<evidence type="ECO:0000256" key="8">
    <source>
        <dbReference type="SAM" id="MobiDB-lite"/>
    </source>
</evidence>
<dbReference type="AlphaFoldDB" id="W9C9X1"/>
<keyword evidence="7 9" id="KW-0472">Membrane</keyword>
<evidence type="ECO:0000256" key="1">
    <source>
        <dbReference type="ARBA" id="ARBA00004653"/>
    </source>
</evidence>
<comment type="caution">
    <text evidence="11">The sequence shown here is derived from an EMBL/GenBank/DDBJ whole genome shotgun (WGS) entry which is preliminary data.</text>
</comment>
<name>W9C9X1_SCLBF</name>
<feature type="transmembrane region" description="Helical" evidence="9">
    <location>
        <begin position="199"/>
        <end position="220"/>
    </location>
</feature>
<protein>
    <recommendedName>
        <fullName evidence="10">CWH43-like N-terminal domain-containing protein</fullName>
    </recommendedName>
</protein>
<feature type="domain" description="CWH43-like N-terminal" evidence="10">
    <location>
        <begin position="6"/>
        <end position="220"/>
    </location>
</feature>
<dbReference type="Pfam" id="PF10277">
    <property type="entry name" value="Frag1"/>
    <property type="match status" value="1"/>
</dbReference>
<dbReference type="STRING" id="1432307.W9C9X1"/>
<feature type="transmembrane region" description="Helical" evidence="9">
    <location>
        <begin position="168"/>
        <end position="187"/>
    </location>
</feature>
<dbReference type="Proteomes" id="UP000019487">
    <property type="component" value="Unassembled WGS sequence"/>
</dbReference>
<keyword evidence="3" id="KW-0337">GPI-anchor biosynthesis</keyword>
<accession>W9C9X1</accession>
<evidence type="ECO:0000256" key="9">
    <source>
        <dbReference type="SAM" id="Phobius"/>
    </source>
</evidence>
<feature type="transmembrane region" description="Helical" evidence="9">
    <location>
        <begin position="7"/>
        <end position="31"/>
    </location>
</feature>
<keyword evidence="6" id="KW-0333">Golgi apparatus</keyword>
<dbReference type="GO" id="GO:0005789">
    <property type="term" value="C:endoplasmic reticulum membrane"/>
    <property type="evidence" value="ECO:0007669"/>
    <property type="project" value="TreeGrafter"/>
</dbReference>
<feature type="compositionally biased region" description="Gly residues" evidence="8">
    <location>
        <begin position="265"/>
        <end position="279"/>
    </location>
</feature>
<keyword evidence="12" id="KW-1185">Reference proteome</keyword>
<keyword evidence="4 9" id="KW-0812">Transmembrane</keyword>
<comment type="similarity">
    <text evidence="2">Belongs to the PGAP2 family.</text>
</comment>
<dbReference type="PANTHER" id="PTHR12892:SF11">
    <property type="entry name" value="POST-GPI ATTACHMENT TO PROTEINS FACTOR 2"/>
    <property type="match status" value="1"/>
</dbReference>
<comment type="subcellular location">
    <subcellularLocation>
        <location evidence="1">Golgi apparatus membrane</location>
        <topology evidence="1">Multi-pass membrane protein</topology>
    </subcellularLocation>
</comment>
<reference evidence="11 12" key="1">
    <citation type="journal article" date="2014" name="Genome Announc.">
        <title>Draft genome sequence of Sclerotinia borealis, a psychrophilic plant pathogenic fungus.</title>
        <authorList>
            <person name="Mardanov A.V."/>
            <person name="Beletsky A.V."/>
            <person name="Kadnikov V.V."/>
            <person name="Ignatov A.N."/>
            <person name="Ravin N.V."/>
        </authorList>
    </citation>
    <scope>NUCLEOTIDE SEQUENCE [LARGE SCALE GENOMIC DNA]</scope>
    <source>
        <strain evidence="12">F-4157</strain>
    </source>
</reference>
<feature type="region of interest" description="Disordered" evidence="8">
    <location>
        <begin position="264"/>
        <end position="294"/>
    </location>
</feature>
<dbReference type="HOGENOM" id="CLU_050573_0_0_1"/>
<sequence>MFGISYWIIPIFSGIVWLAMLLAMLLTWAVADGAPVITPMDPGQTIAYISDIGAHELQPLFIAMGTVTVVTFNIVFISERWLRHSGRLHGNTSVFQKVLSSLAILCSIAGGIGLICLTCLNDVKHHTAHDVCLAIFIGGFILSAIFICWEYQRLGFHYRQHSILRISFWLKLSFIILELGLAIAFGVCSQKDYWNTAAVLEWIIALVYTFYVWSFAIDFVPAVRSKHFSSTDTEVELAMAMEGESRQRGFAGVEQEQRAYANTGSAGGSGGVNGHGNGHGRYNPVEPIIPSRNF</sequence>
<evidence type="ECO:0000259" key="10">
    <source>
        <dbReference type="Pfam" id="PF10277"/>
    </source>
</evidence>
<dbReference type="InterPro" id="IPR039545">
    <property type="entry name" value="PGAP2"/>
</dbReference>
<dbReference type="EMBL" id="AYSA01000514">
    <property type="protein sequence ID" value="ESZ91325.1"/>
    <property type="molecule type" value="Genomic_DNA"/>
</dbReference>
<feature type="transmembrane region" description="Helical" evidence="9">
    <location>
        <begin position="60"/>
        <end position="77"/>
    </location>
</feature>
<keyword evidence="5 9" id="KW-1133">Transmembrane helix</keyword>
<dbReference type="GO" id="GO:0006506">
    <property type="term" value="P:GPI anchor biosynthetic process"/>
    <property type="evidence" value="ECO:0007669"/>
    <property type="project" value="UniProtKB-KW"/>
</dbReference>
<feature type="transmembrane region" description="Helical" evidence="9">
    <location>
        <begin position="98"/>
        <end position="120"/>
    </location>
</feature>
<evidence type="ECO:0000313" key="11">
    <source>
        <dbReference type="EMBL" id="ESZ91325.1"/>
    </source>
</evidence>
<evidence type="ECO:0000313" key="12">
    <source>
        <dbReference type="Proteomes" id="UP000019487"/>
    </source>
</evidence>
<evidence type="ECO:0000256" key="6">
    <source>
        <dbReference type="ARBA" id="ARBA00023034"/>
    </source>
</evidence>
<evidence type="ECO:0000256" key="4">
    <source>
        <dbReference type="ARBA" id="ARBA00022692"/>
    </source>
</evidence>
<gene>
    <name evidence="11" type="ORF">SBOR_8300</name>
</gene>
<evidence type="ECO:0000256" key="7">
    <source>
        <dbReference type="ARBA" id="ARBA00023136"/>
    </source>
</evidence>
<evidence type="ECO:0000256" key="5">
    <source>
        <dbReference type="ARBA" id="ARBA00022989"/>
    </source>
</evidence>
<dbReference type="OrthoDB" id="10032492at2759"/>
<organism evidence="11 12">
    <name type="scientific">Sclerotinia borealis (strain F-4128)</name>
    <dbReference type="NCBI Taxonomy" id="1432307"/>
    <lineage>
        <taxon>Eukaryota</taxon>
        <taxon>Fungi</taxon>
        <taxon>Dikarya</taxon>
        <taxon>Ascomycota</taxon>
        <taxon>Pezizomycotina</taxon>
        <taxon>Leotiomycetes</taxon>
        <taxon>Helotiales</taxon>
        <taxon>Sclerotiniaceae</taxon>
        <taxon>Sclerotinia</taxon>
    </lineage>
</organism>
<dbReference type="InterPro" id="IPR019402">
    <property type="entry name" value="CWH43_N"/>
</dbReference>
<dbReference type="GO" id="GO:0000139">
    <property type="term" value="C:Golgi membrane"/>
    <property type="evidence" value="ECO:0007669"/>
    <property type="project" value="UniProtKB-SubCell"/>
</dbReference>
<evidence type="ECO:0000256" key="2">
    <source>
        <dbReference type="ARBA" id="ARBA00007414"/>
    </source>
</evidence>
<feature type="transmembrane region" description="Helical" evidence="9">
    <location>
        <begin position="126"/>
        <end position="147"/>
    </location>
</feature>
<proteinExistence type="inferred from homology"/>
<evidence type="ECO:0000256" key="3">
    <source>
        <dbReference type="ARBA" id="ARBA00022502"/>
    </source>
</evidence>
<dbReference type="PANTHER" id="PTHR12892">
    <property type="entry name" value="FGF RECEPTOR ACTIVATING PROTEIN 1"/>
    <property type="match status" value="1"/>
</dbReference>